<sequence>MSARRWFAAAVAAYTAAWVLAAVLLPERVPVHFGLSGEVDRWAGRTGALVAFALIGAGVAALLWGAAALGDRVPLSQLNTPRKDWWAATPERVAELRRRGRRDLEVIGAATMALLTAVLLGTVRAARAETPRLGAVFLALVAVYVVFVLVWVVRAHRDRRAAGED</sequence>
<accession>A0ABN2BH15</accession>
<evidence type="ECO:0000256" key="1">
    <source>
        <dbReference type="SAM" id="Phobius"/>
    </source>
</evidence>
<gene>
    <name evidence="3" type="ORF">GCM10009788_48290</name>
</gene>
<dbReference type="Pfam" id="PF07853">
    <property type="entry name" value="DUF1648"/>
    <property type="match status" value="1"/>
</dbReference>
<dbReference type="EMBL" id="BAAAOR010000037">
    <property type="protein sequence ID" value="GAA1539773.1"/>
    <property type="molecule type" value="Genomic_DNA"/>
</dbReference>
<keyword evidence="1" id="KW-1133">Transmembrane helix</keyword>
<name>A0ABN2BH15_9ACTN</name>
<evidence type="ECO:0000313" key="4">
    <source>
        <dbReference type="Proteomes" id="UP001500842"/>
    </source>
</evidence>
<organism evidence="3 4">
    <name type="scientific">Nocardioides humi</name>
    <dbReference type="NCBI Taxonomy" id="449461"/>
    <lineage>
        <taxon>Bacteria</taxon>
        <taxon>Bacillati</taxon>
        <taxon>Actinomycetota</taxon>
        <taxon>Actinomycetes</taxon>
        <taxon>Propionibacteriales</taxon>
        <taxon>Nocardioidaceae</taxon>
        <taxon>Nocardioides</taxon>
    </lineage>
</organism>
<protein>
    <recommendedName>
        <fullName evidence="2">DUF1648 domain-containing protein</fullName>
    </recommendedName>
</protein>
<dbReference type="InterPro" id="IPR012867">
    <property type="entry name" value="DUF1648"/>
</dbReference>
<keyword evidence="4" id="KW-1185">Reference proteome</keyword>
<reference evidence="3 4" key="1">
    <citation type="journal article" date="2019" name="Int. J. Syst. Evol. Microbiol.">
        <title>The Global Catalogue of Microorganisms (GCM) 10K type strain sequencing project: providing services to taxonomists for standard genome sequencing and annotation.</title>
        <authorList>
            <consortium name="The Broad Institute Genomics Platform"/>
            <consortium name="The Broad Institute Genome Sequencing Center for Infectious Disease"/>
            <person name="Wu L."/>
            <person name="Ma J."/>
        </authorList>
    </citation>
    <scope>NUCLEOTIDE SEQUENCE [LARGE SCALE GENOMIC DNA]</scope>
    <source>
        <strain evidence="3 4">JCM 14942</strain>
    </source>
</reference>
<feature type="transmembrane region" description="Helical" evidence="1">
    <location>
        <begin position="106"/>
        <end position="126"/>
    </location>
</feature>
<comment type="caution">
    <text evidence="3">The sequence shown here is derived from an EMBL/GenBank/DDBJ whole genome shotgun (WGS) entry which is preliminary data.</text>
</comment>
<feature type="transmembrane region" description="Helical" evidence="1">
    <location>
        <begin position="45"/>
        <end position="69"/>
    </location>
</feature>
<feature type="domain" description="DUF1648" evidence="2">
    <location>
        <begin position="11"/>
        <end position="55"/>
    </location>
</feature>
<dbReference type="RefSeq" id="WP_181411103.1">
    <property type="nucleotide sequence ID" value="NZ_BAAAOR010000037.1"/>
</dbReference>
<feature type="transmembrane region" description="Helical" evidence="1">
    <location>
        <begin position="132"/>
        <end position="153"/>
    </location>
</feature>
<evidence type="ECO:0000259" key="2">
    <source>
        <dbReference type="Pfam" id="PF07853"/>
    </source>
</evidence>
<dbReference type="Proteomes" id="UP001500842">
    <property type="component" value="Unassembled WGS sequence"/>
</dbReference>
<keyword evidence="1" id="KW-0472">Membrane</keyword>
<evidence type="ECO:0000313" key="3">
    <source>
        <dbReference type="EMBL" id="GAA1539773.1"/>
    </source>
</evidence>
<keyword evidence="1" id="KW-0812">Transmembrane</keyword>
<proteinExistence type="predicted"/>